<feature type="domain" description="HTH tetR-type" evidence="5">
    <location>
        <begin position="216"/>
        <end position="276"/>
    </location>
</feature>
<dbReference type="PANTHER" id="PTHR30055">
    <property type="entry name" value="HTH-TYPE TRANSCRIPTIONAL REGULATOR RUTR"/>
    <property type="match status" value="1"/>
</dbReference>
<dbReference type="AlphaFoldDB" id="K6X150"/>
<dbReference type="STRING" id="1108045.GORHZ_182_00380"/>
<keyword evidence="2 4" id="KW-0238">DNA-binding</keyword>
<keyword evidence="3" id="KW-0804">Transcription</keyword>
<keyword evidence="1" id="KW-0805">Transcription regulation</keyword>
<dbReference type="SUPFAM" id="SSF46689">
    <property type="entry name" value="Homeodomain-like"/>
    <property type="match status" value="2"/>
</dbReference>
<sequence length="397" mass="42724">MRYGRFTMPTPKTPRRIRPADRKRQLLDHAAALFAERGYAQVSVADIARAAGVTAPSVYRHFADKQSLLAAAVNAGVDDLETCTGRALTEGDAPVDDLISSVCALGVKRPESTSLWRWGSQHLTDEQNREVVLRTRAILHHWADVLADGTDLTEREAVTLAWAMISVAGSLSVHRTRMSLTRTLAEVDALVRRLIALRPDSAPPLPALPPSGTGAPTRRDEILDAAATLFAERGYAGVGVDDIGAAVGITGPSVYKHFSSKIAILIGIGQRGATRLEAGVMTAYASTSDPAKLLALLIDSYVNVITSTPELSVTFNSSDALAGQPNASDLVDIQRRYVARWVDLLMQTDPDLPRDRAAIDVHAALSIVNDAVRMRRGTSRPEFGAQMAYLMKGVLGV</sequence>
<evidence type="ECO:0000313" key="7">
    <source>
        <dbReference type="Proteomes" id="UP000008363"/>
    </source>
</evidence>
<dbReference type="EMBL" id="BAHC01000182">
    <property type="protein sequence ID" value="GAB92534.1"/>
    <property type="molecule type" value="Genomic_DNA"/>
</dbReference>
<dbReference type="eggNOG" id="COG1309">
    <property type="taxonomic scope" value="Bacteria"/>
</dbReference>
<keyword evidence="7" id="KW-1185">Reference proteome</keyword>
<evidence type="ECO:0000313" key="6">
    <source>
        <dbReference type="EMBL" id="GAB92534.1"/>
    </source>
</evidence>
<feature type="domain" description="HTH tetR-type" evidence="5">
    <location>
        <begin position="20"/>
        <end position="80"/>
    </location>
</feature>
<dbReference type="InterPro" id="IPR023772">
    <property type="entry name" value="DNA-bd_HTH_TetR-type_CS"/>
</dbReference>
<feature type="DNA-binding region" description="H-T-H motif" evidence="4">
    <location>
        <begin position="239"/>
        <end position="258"/>
    </location>
</feature>
<protein>
    <submittedName>
        <fullName evidence="6">Putative TetR family transcriptional regulator</fullName>
    </submittedName>
</protein>
<evidence type="ECO:0000259" key="5">
    <source>
        <dbReference type="PROSITE" id="PS50977"/>
    </source>
</evidence>
<gene>
    <name evidence="6" type="ORF">GORHZ_182_00380</name>
</gene>
<dbReference type="InterPro" id="IPR001647">
    <property type="entry name" value="HTH_TetR"/>
</dbReference>
<comment type="caution">
    <text evidence="6">The sequence shown here is derived from an EMBL/GenBank/DDBJ whole genome shotgun (WGS) entry which is preliminary data.</text>
</comment>
<dbReference type="PROSITE" id="PS50977">
    <property type="entry name" value="HTH_TETR_2"/>
    <property type="match status" value="2"/>
</dbReference>
<dbReference type="InterPro" id="IPR050109">
    <property type="entry name" value="HTH-type_TetR-like_transc_reg"/>
</dbReference>
<dbReference type="PROSITE" id="PS01081">
    <property type="entry name" value="HTH_TETR_1"/>
    <property type="match status" value="1"/>
</dbReference>
<evidence type="ECO:0000256" key="4">
    <source>
        <dbReference type="PROSITE-ProRule" id="PRU00335"/>
    </source>
</evidence>
<dbReference type="Gene3D" id="1.10.10.60">
    <property type="entry name" value="Homeodomain-like"/>
    <property type="match status" value="2"/>
</dbReference>
<dbReference type="Gene3D" id="1.10.357.10">
    <property type="entry name" value="Tetracycline Repressor, domain 2"/>
    <property type="match status" value="2"/>
</dbReference>
<accession>K6X150</accession>
<dbReference type="GO" id="GO:0003700">
    <property type="term" value="F:DNA-binding transcription factor activity"/>
    <property type="evidence" value="ECO:0007669"/>
    <property type="project" value="TreeGrafter"/>
</dbReference>
<dbReference type="PANTHER" id="PTHR30055:SF234">
    <property type="entry name" value="HTH-TYPE TRANSCRIPTIONAL REGULATOR BETI"/>
    <property type="match status" value="1"/>
</dbReference>
<organism evidence="6 7">
    <name type="scientific">Gordonia rhizosphera NBRC 16068</name>
    <dbReference type="NCBI Taxonomy" id="1108045"/>
    <lineage>
        <taxon>Bacteria</taxon>
        <taxon>Bacillati</taxon>
        <taxon>Actinomycetota</taxon>
        <taxon>Actinomycetes</taxon>
        <taxon>Mycobacteriales</taxon>
        <taxon>Gordoniaceae</taxon>
        <taxon>Gordonia</taxon>
    </lineage>
</organism>
<dbReference type="InterPro" id="IPR009057">
    <property type="entry name" value="Homeodomain-like_sf"/>
</dbReference>
<evidence type="ECO:0000256" key="1">
    <source>
        <dbReference type="ARBA" id="ARBA00023015"/>
    </source>
</evidence>
<evidence type="ECO:0000256" key="2">
    <source>
        <dbReference type="ARBA" id="ARBA00023125"/>
    </source>
</evidence>
<proteinExistence type="predicted"/>
<feature type="DNA-binding region" description="H-T-H motif" evidence="4">
    <location>
        <begin position="43"/>
        <end position="62"/>
    </location>
</feature>
<name>K6X150_9ACTN</name>
<dbReference type="GO" id="GO:0000976">
    <property type="term" value="F:transcription cis-regulatory region binding"/>
    <property type="evidence" value="ECO:0007669"/>
    <property type="project" value="TreeGrafter"/>
</dbReference>
<dbReference type="Pfam" id="PF00440">
    <property type="entry name" value="TetR_N"/>
    <property type="match status" value="2"/>
</dbReference>
<evidence type="ECO:0000256" key="3">
    <source>
        <dbReference type="ARBA" id="ARBA00023163"/>
    </source>
</evidence>
<dbReference type="Proteomes" id="UP000008363">
    <property type="component" value="Unassembled WGS sequence"/>
</dbReference>
<reference evidence="6 7" key="1">
    <citation type="submission" date="2012-08" db="EMBL/GenBank/DDBJ databases">
        <title>Whole genome shotgun sequence of Gordonia rhizosphera NBRC 16068.</title>
        <authorList>
            <person name="Takarada H."/>
            <person name="Isaki S."/>
            <person name="Hosoyama A."/>
            <person name="Tsuchikane K."/>
            <person name="Katsumata H."/>
            <person name="Baba S."/>
            <person name="Ohji S."/>
            <person name="Yamazaki S."/>
            <person name="Fujita N."/>
        </authorList>
    </citation>
    <scope>NUCLEOTIDE SEQUENCE [LARGE SCALE GENOMIC DNA]</scope>
    <source>
        <strain evidence="6 7">NBRC 16068</strain>
    </source>
</reference>
<dbReference type="PRINTS" id="PR00455">
    <property type="entry name" value="HTHTETR"/>
</dbReference>